<protein>
    <submittedName>
        <fullName evidence="11">Response regulator</fullName>
    </submittedName>
</protein>
<evidence type="ECO:0000256" key="6">
    <source>
        <dbReference type="ARBA" id="ARBA00023163"/>
    </source>
</evidence>
<evidence type="ECO:0000313" key="11">
    <source>
        <dbReference type="EMBL" id="MRX72867.1"/>
    </source>
</evidence>
<dbReference type="InterPro" id="IPR039420">
    <property type="entry name" value="WalR-like"/>
</dbReference>
<evidence type="ECO:0000256" key="2">
    <source>
        <dbReference type="ARBA" id="ARBA00022553"/>
    </source>
</evidence>
<dbReference type="GO" id="GO:0005829">
    <property type="term" value="C:cytosol"/>
    <property type="evidence" value="ECO:0007669"/>
    <property type="project" value="TreeGrafter"/>
</dbReference>
<feature type="domain" description="OmpR/PhoB-type" evidence="10">
    <location>
        <begin position="128"/>
        <end position="227"/>
    </location>
</feature>
<dbReference type="OrthoDB" id="9790442at2"/>
<dbReference type="CDD" id="cd00383">
    <property type="entry name" value="trans_reg_C"/>
    <property type="match status" value="1"/>
</dbReference>
<dbReference type="GO" id="GO:0000156">
    <property type="term" value="F:phosphorelay response regulator activity"/>
    <property type="evidence" value="ECO:0007669"/>
    <property type="project" value="TreeGrafter"/>
</dbReference>
<dbReference type="PROSITE" id="PS51755">
    <property type="entry name" value="OMPR_PHOB"/>
    <property type="match status" value="1"/>
</dbReference>
<keyword evidence="12" id="KW-1185">Reference proteome</keyword>
<dbReference type="AlphaFoldDB" id="A0A7X2J0H8"/>
<dbReference type="PROSITE" id="PS50110">
    <property type="entry name" value="RESPONSE_REGULATORY"/>
    <property type="match status" value="1"/>
</dbReference>
<keyword evidence="3" id="KW-0902">Two-component regulatory system</keyword>
<feature type="modified residue" description="4-aspartylphosphate" evidence="7">
    <location>
        <position position="52"/>
    </location>
</feature>
<dbReference type="InterPro" id="IPR036388">
    <property type="entry name" value="WH-like_DNA-bd_sf"/>
</dbReference>
<feature type="domain" description="Response regulatory" evidence="9">
    <location>
        <begin position="4"/>
        <end position="116"/>
    </location>
</feature>
<dbReference type="Pfam" id="PF00486">
    <property type="entry name" value="Trans_reg_C"/>
    <property type="match status" value="1"/>
</dbReference>
<reference evidence="11 12" key="1">
    <citation type="submission" date="2019-11" db="EMBL/GenBank/DDBJ databases">
        <title>Bacillus lacus genome.</title>
        <authorList>
            <person name="Allen C.J."/>
            <person name="Newman J.D."/>
        </authorList>
    </citation>
    <scope>NUCLEOTIDE SEQUENCE [LARGE SCALE GENOMIC DNA]</scope>
    <source>
        <strain evidence="11 12">KCTC 33946</strain>
    </source>
</reference>
<evidence type="ECO:0000313" key="12">
    <source>
        <dbReference type="Proteomes" id="UP000448867"/>
    </source>
</evidence>
<keyword evidence="6" id="KW-0804">Transcription</keyword>
<dbReference type="SUPFAM" id="SSF52172">
    <property type="entry name" value="CheY-like"/>
    <property type="match status" value="1"/>
</dbReference>
<evidence type="ECO:0000256" key="5">
    <source>
        <dbReference type="ARBA" id="ARBA00023125"/>
    </source>
</evidence>
<dbReference type="PANTHER" id="PTHR48111:SF2">
    <property type="entry name" value="RESPONSE REGULATOR SAER"/>
    <property type="match status" value="1"/>
</dbReference>
<organism evidence="11 12">
    <name type="scientific">Metabacillus lacus</name>
    <dbReference type="NCBI Taxonomy" id="1983721"/>
    <lineage>
        <taxon>Bacteria</taxon>
        <taxon>Bacillati</taxon>
        <taxon>Bacillota</taxon>
        <taxon>Bacilli</taxon>
        <taxon>Bacillales</taxon>
        <taxon>Bacillaceae</taxon>
        <taxon>Metabacillus</taxon>
    </lineage>
</organism>
<dbReference type="Pfam" id="PF00072">
    <property type="entry name" value="Response_reg"/>
    <property type="match status" value="1"/>
</dbReference>
<accession>A0A7X2J0H8</accession>
<dbReference type="Gene3D" id="3.40.50.2300">
    <property type="match status" value="1"/>
</dbReference>
<evidence type="ECO:0000256" key="4">
    <source>
        <dbReference type="ARBA" id="ARBA00023015"/>
    </source>
</evidence>
<dbReference type="Proteomes" id="UP000448867">
    <property type="component" value="Unassembled WGS sequence"/>
</dbReference>
<comment type="caution">
    <text evidence="11">The sequence shown here is derived from an EMBL/GenBank/DDBJ whole genome shotgun (WGS) entry which is preliminary data.</text>
</comment>
<gene>
    <name evidence="11" type="ORF">GJU40_12020</name>
</gene>
<dbReference type="InterPro" id="IPR001867">
    <property type="entry name" value="OmpR/PhoB-type_DNA-bd"/>
</dbReference>
<dbReference type="InterPro" id="IPR001789">
    <property type="entry name" value="Sig_transdc_resp-reg_receiver"/>
</dbReference>
<dbReference type="GO" id="GO:0000976">
    <property type="term" value="F:transcription cis-regulatory region binding"/>
    <property type="evidence" value="ECO:0007669"/>
    <property type="project" value="TreeGrafter"/>
</dbReference>
<keyword evidence="4" id="KW-0805">Transcription regulation</keyword>
<dbReference type="EMBL" id="WKKI01000022">
    <property type="protein sequence ID" value="MRX72867.1"/>
    <property type="molecule type" value="Genomic_DNA"/>
</dbReference>
<feature type="DNA-binding region" description="OmpR/PhoB-type" evidence="8">
    <location>
        <begin position="128"/>
        <end position="227"/>
    </location>
</feature>
<dbReference type="GO" id="GO:0006355">
    <property type="term" value="P:regulation of DNA-templated transcription"/>
    <property type="evidence" value="ECO:0007669"/>
    <property type="project" value="InterPro"/>
</dbReference>
<dbReference type="SMART" id="SM00862">
    <property type="entry name" value="Trans_reg_C"/>
    <property type="match status" value="1"/>
</dbReference>
<evidence type="ECO:0000259" key="9">
    <source>
        <dbReference type="PROSITE" id="PS50110"/>
    </source>
</evidence>
<sequence length="230" mass="26389">MTKTILVVDDEQEIVDFLKDILLLEGYMVLTALNGTNAIQSLSPDINLIILDVMLPDMDGFDVCREIRKSLSCPILFLSADDTEKSKIQGLMIGGDDYIHKPFSVSELKARIIANLRRVKDFGNIGKDKLLTFENIKINLNTYEVFIKDQPVRFTKTEFDLLKTFALHPQQILTKEQLFDQVWGYNSESDLLTVVEHVKKIRTKLALLDSEYKYIETSWGIGYKWSISKC</sequence>
<name>A0A7X2J0H8_9BACI</name>
<evidence type="ECO:0000256" key="7">
    <source>
        <dbReference type="PROSITE-ProRule" id="PRU00169"/>
    </source>
</evidence>
<evidence type="ECO:0000256" key="1">
    <source>
        <dbReference type="ARBA" id="ARBA00004496"/>
    </source>
</evidence>
<dbReference type="FunFam" id="1.10.10.10:FF:000018">
    <property type="entry name" value="DNA-binding response regulator ResD"/>
    <property type="match status" value="1"/>
</dbReference>
<comment type="subcellular location">
    <subcellularLocation>
        <location evidence="1">Cytoplasm</location>
    </subcellularLocation>
</comment>
<evidence type="ECO:0000256" key="8">
    <source>
        <dbReference type="PROSITE-ProRule" id="PRU01091"/>
    </source>
</evidence>
<dbReference type="RefSeq" id="WP_154308020.1">
    <property type="nucleotide sequence ID" value="NZ_WKKI01000022.1"/>
</dbReference>
<keyword evidence="2 7" id="KW-0597">Phosphoprotein</keyword>
<dbReference type="InterPro" id="IPR011006">
    <property type="entry name" value="CheY-like_superfamily"/>
</dbReference>
<dbReference type="GO" id="GO:0032993">
    <property type="term" value="C:protein-DNA complex"/>
    <property type="evidence" value="ECO:0007669"/>
    <property type="project" value="TreeGrafter"/>
</dbReference>
<evidence type="ECO:0000259" key="10">
    <source>
        <dbReference type="PROSITE" id="PS51755"/>
    </source>
</evidence>
<evidence type="ECO:0000256" key="3">
    <source>
        <dbReference type="ARBA" id="ARBA00023012"/>
    </source>
</evidence>
<dbReference type="SMART" id="SM00448">
    <property type="entry name" value="REC"/>
    <property type="match status" value="1"/>
</dbReference>
<dbReference type="Gene3D" id="1.10.10.10">
    <property type="entry name" value="Winged helix-like DNA-binding domain superfamily/Winged helix DNA-binding domain"/>
    <property type="match status" value="1"/>
</dbReference>
<keyword evidence="5 8" id="KW-0238">DNA-binding</keyword>
<proteinExistence type="predicted"/>
<dbReference type="FunFam" id="3.40.50.2300:FF:000001">
    <property type="entry name" value="DNA-binding response regulator PhoB"/>
    <property type="match status" value="1"/>
</dbReference>
<dbReference type="PANTHER" id="PTHR48111">
    <property type="entry name" value="REGULATOR OF RPOS"/>
    <property type="match status" value="1"/>
</dbReference>